<keyword evidence="8 12" id="KW-0175">Coiled coil</keyword>
<comment type="subcellular location">
    <subcellularLocation>
        <location evidence="2">Chromosome</location>
    </subcellularLocation>
    <subcellularLocation>
        <location evidence="1">Nucleus</location>
    </subcellularLocation>
</comment>
<evidence type="ECO:0000256" key="12">
    <source>
        <dbReference type="SAM" id="Coils"/>
    </source>
</evidence>
<evidence type="ECO:0000256" key="6">
    <source>
        <dbReference type="ARBA" id="ARBA00022763"/>
    </source>
</evidence>
<keyword evidence="10" id="KW-0234">DNA repair</keyword>
<evidence type="ECO:0000256" key="5">
    <source>
        <dbReference type="ARBA" id="ARBA00022741"/>
    </source>
</evidence>
<evidence type="ECO:0000256" key="3">
    <source>
        <dbReference type="ARBA" id="ARBA00006793"/>
    </source>
</evidence>
<feature type="coiled-coil region" evidence="12">
    <location>
        <begin position="722"/>
        <end position="791"/>
    </location>
</feature>
<dbReference type="SUPFAM" id="SSF52540">
    <property type="entry name" value="P-loop containing nucleoside triphosphate hydrolases"/>
    <property type="match status" value="1"/>
</dbReference>
<feature type="coiled-coil region" evidence="12">
    <location>
        <begin position="268"/>
        <end position="309"/>
    </location>
</feature>
<feature type="domain" description="RecF/RecN/SMC N-terminal" evidence="14">
    <location>
        <begin position="101"/>
        <end position="1109"/>
    </location>
</feature>
<keyword evidence="16" id="KW-1185">Reference proteome</keyword>
<evidence type="ECO:0000256" key="8">
    <source>
        <dbReference type="ARBA" id="ARBA00023054"/>
    </source>
</evidence>
<organism evidence="15 16">
    <name type="scientific">Endocarpon pusillum</name>
    <dbReference type="NCBI Taxonomy" id="364733"/>
    <lineage>
        <taxon>Eukaryota</taxon>
        <taxon>Fungi</taxon>
        <taxon>Dikarya</taxon>
        <taxon>Ascomycota</taxon>
        <taxon>Pezizomycotina</taxon>
        <taxon>Eurotiomycetes</taxon>
        <taxon>Chaetothyriomycetidae</taxon>
        <taxon>Verrucariales</taxon>
        <taxon>Verrucariaceae</taxon>
        <taxon>Endocarpon</taxon>
    </lineage>
</organism>
<dbReference type="InterPro" id="IPR027417">
    <property type="entry name" value="P-loop_NTPase"/>
</dbReference>
<keyword evidence="6" id="KW-0227">DNA damage</keyword>
<keyword evidence="11" id="KW-0539">Nucleus</keyword>
<evidence type="ECO:0000313" key="15">
    <source>
        <dbReference type="EMBL" id="KAF7504629.1"/>
    </source>
</evidence>
<keyword evidence="5" id="KW-0547">Nucleotide-binding</keyword>
<proteinExistence type="inferred from homology"/>
<evidence type="ECO:0000256" key="7">
    <source>
        <dbReference type="ARBA" id="ARBA00022840"/>
    </source>
</evidence>
<dbReference type="GO" id="GO:0005634">
    <property type="term" value="C:nucleus"/>
    <property type="evidence" value="ECO:0007669"/>
    <property type="project" value="UniProtKB-SubCell"/>
</dbReference>
<sequence>MAPIKRPSAALPDDSSDDESVASRTGQASPKKRRRTDDGRRHVREDVYNSEEEEERNRSRYDDGSTPDSDEEAGYERNATQAVRDKYREDAQNTPMDCGILESVHVINFMCHENYMFDLGPLINFICGKNGSGKSAILTAITLCLGGKASSTNRGQSLKSFIKEGKENASITVRIRNGGDGAYLPEVYGNTIAVERYFSRSGTSGFKLKSQQNKVVSVRKADLDEVCDHFALQIDNPMNVLSQDAARQFIGSSSPADKYRFFVKGVQLEQLDQDYRIVEENLDNSEIKLGQKQDDVKILKTKMEKAKQRLAMSDRHEGIRDRQRNLRRQLAWSQVEELERMAENYEVAIRDANRKIAGAEEEAAKLDQDYQAADQVSTEATEAYRRAEEEVRKIEDEKKEAKAAQDEIMKGVRDAQADQRQLRESLKNNEAVIKARQREIEEEKERLAELDGGGAAARLAQLEKAQANAAAAHRAFEEHQALRDGLEARIPEAQQECRERDQPLQAKRDDIERRQRDMENLSRDGNQQDGAFHVKMPALLRAIQNERSFAQPPVGPVGKYVRLLKPEWSSIIEKSFGQTLSSFIVTSKNDMNILNRVMTQVKCTCPIIIGNNYPLDTTPNEPDQQFMTVLRILGIDNDLVRKQLVINHGIEQTILIADMEEASEVLYGRDRPRNVKRCYTFDPNNKRRGLHLTYTRSGEASQDPIAEWNGAPRMRTDIEAQVRLRQEALQQSRQQLNQLENALRSARDVLEKAKQAVTRHKRREAELKVTYQQADDEVERLQDAINQDSVEGGKLDVLKQALTEAEEAKALDEGSFQDAVVALDEKKRQLSAAKAELTRLDQEIAVLQTESRKKEAEAQRLSKRRAALLGDKNAAIVRIDDGKQDRASIQRESEQHQIKLADFIENATKVSPRVNVDEGETYQSLKLKYEKLQRDLQRYDNQLRSTREEIALEAAQTEEAYSNGLQQMQDLERLAQALKNALLTRKDRWKKFRNFISARAKLQFIYLLSERSFRGKLYADHDHKLLDIQVEPDITKRDGSGRGAKTLSGGEKSFSQICLLLSIWEAMGSPIRCLDEFDVYMDSVNRKMSIDLLISAARQSKGRQFILITPGSKSEIKLDSDIHAKELAPPERGQATISFDRV</sequence>
<protein>
    <recommendedName>
        <fullName evidence="14">RecF/RecN/SMC N-terminal domain-containing protein</fullName>
    </recommendedName>
</protein>
<evidence type="ECO:0000259" key="14">
    <source>
        <dbReference type="Pfam" id="PF02463"/>
    </source>
</evidence>
<accession>A0A8H7AAW3</accession>
<keyword evidence="9" id="KW-0233">DNA recombination</keyword>
<dbReference type="GO" id="GO:0005524">
    <property type="term" value="F:ATP binding"/>
    <property type="evidence" value="ECO:0007669"/>
    <property type="project" value="UniProtKB-KW"/>
</dbReference>
<evidence type="ECO:0000313" key="16">
    <source>
        <dbReference type="Proteomes" id="UP000606974"/>
    </source>
</evidence>
<feature type="coiled-coil region" evidence="12">
    <location>
        <begin position="922"/>
        <end position="988"/>
    </location>
</feature>
<evidence type="ECO:0000256" key="1">
    <source>
        <dbReference type="ARBA" id="ARBA00004123"/>
    </source>
</evidence>
<dbReference type="GO" id="GO:0035861">
    <property type="term" value="C:site of double-strand break"/>
    <property type="evidence" value="ECO:0007669"/>
    <property type="project" value="TreeGrafter"/>
</dbReference>
<evidence type="ECO:0000256" key="9">
    <source>
        <dbReference type="ARBA" id="ARBA00023172"/>
    </source>
</evidence>
<comment type="similarity">
    <text evidence="3">Belongs to the SMC family. SMC6 subfamily.</text>
</comment>
<evidence type="ECO:0000256" key="10">
    <source>
        <dbReference type="ARBA" id="ARBA00023204"/>
    </source>
</evidence>
<dbReference type="Pfam" id="PF02463">
    <property type="entry name" value="SMC_N"/>
    <property type="match status" value="1"/>
</dbReference>
<feature type="compositionally biased region" description="Basic and acidic residues" evidence="13">
    <location>
        <begin position="35"/>
        <end position="47"/>
    </location>
</feature>
<dbReference type="GO" id="GO:0003697">
    <property type="term" value="F:single-stranded DNA binding"/>
    <property type="evidence" value="ECO:0007669"/>
    <property type="project" value="TreeGrafter"/>
</dbReference>
<feature type="region of interest" description="Disordered" evidence="13">
    <location>
        <begin position="494"/>
        <end position="513"/>
    </location>
</feature>
<reference evidence="15" key="1">
    <citation type="submission" date="2020-02" db="EMBL/GenBank/DDBJ databases">
        <authorList>
            <person name="Palmer J.M."/>
        </authorList>
    </citation>
    <scope>NUCLEOTIDE SEQUENCE</scope>
    <source>
        <strain evidence="15">EPUS1.4</strain>
        <tissue evidence="15">Thallus</tissue>
    </source>
</reference>
<dbReference type="InterPro" id="IPR003395">
    <property type="entry name" value="RecF/RecN/SMC_N"/>
</dbReference>
<keyword evidence="7" id="KW-0067">ATP-binding</keyword>
<comment type="caution">
    <text evidence="15">The sequence shown here is derived from an EMBL/GenBank/DDBJ whole genome shotgun (WGS) entry which is preliminary data.</text>
</comment>
<evidence type="ECO:0000256" key="11">
    <source>
        <dbReference type="ARBA" id="ARBA00023242"/>
    </source>
</evidence>
<evidence type="ECO:0000256" key="13">
    <source>
        <dbReference type="SAM" id="MobiDB-lite"/>
    </source>
</evidence>
<feature type="region of interest" description="Disordered" evidence="13">
    <location>
        <begin position="1"/>
        <end position="82"/>
    </location>
</feature>
<dbReference type="EMBL" id="JAACFV010000132">
    <property type="protein sequence ID" value="KAF7504629.1"/>
    <property type="molecule type" value="Genomic_DNA"/>
</dbReference>
<gene>
    <name evidence="15" type="ORF">GJ744_002056</name>
</gene>
<dbReference type="PANTHER" id="PTHR19306:SF6">
    <property type="entry name" value="STRUCTURAL MAINTENANCE OF CHROMOSOMES PROTEIN 6"/>
    <property type="match status" value="1"/>
</dbReference>
<name>A0A8H7AAW3_9EURO</name>
<dbReference type="Proteomes" id="UP000606974">
    <property type="component" value="Unassembled WGS sequence"/>
</dbReference>
<dbReference type="GO" id="GO:0000724">
    <property type="term" value="P:double-strand break repair via homologous recombination"/>
    <property type="evidence" value="ECO:0007669"/>
    <property type="project" value="TreeGrafter"/>
</dbReference>
<evidence type="ECO:0000256" key="4">
    <source>
        <dbReference type="ARBA" id="ARBA00022454"/>
    </source>
</evidence>
<evidence type="ECO:0000256" key="2">
    <source>
        <dbReference type="ARBA" id="ARBA00004286"/>
    </source>
</evidence>
<keyword evidence="4" id="KW-0158">Chromosome</keyword>
<dbReference type="AlphaFoldDB" id="A0A8H7AAW3"/>
<dbReference type="Gene3D" id="3.40.50.300">
    <property type="entry name" value="P-loop containing nucleotide triphosphate hydrolases"/>
    <property type="match status" value="2"/>
</dbReference>
<dbReference type="OrthoDB" id="10265785at2759"/>
<dbReference type="GO" id="GO:0003684">
    <property type="term" value="F:damaged DNA binding"/>
    <property type="evidence" value="ECO:0007669"/>
    <property type="project" value="TreeGrafter"/>
</dbReference>
<dbReference type="GO" id="GO:0030915">
    <property type="term" value="C:Smc5-Smc6 complex"/>
    <property type="evidence" value="ECO:0007669"/>
    <property type="project" value="TreeGrafter"/>
</dbReference>
<dbReference type="PANTHER" id="PTHR19306">
    <property type="entry name" value="STRUCTURAL MAINTENANCE OF CHROMOSOMES 5,6 SMC5, SMC6"/>
    <property type="match status" value="1"/>
</dbReference>
<feature type="coiled-coil region" evidence="12">
    <location>
        <begin position="820"/>
        <end position="864"/>
    </location>
</feature>